<name>A0A5C5U2L3_9GAMM</name>
<organism evidence="2 3">
    <name type="scientific">Luteimonas wenzhouensis</name>
    <dbReference type="NCBI Taxonomy" id="2599615"/>
    <lineage>
        <taxon>Bacteria</taxon>
        <taxon>Pseudomonadati</taxon>
        <taxon>Pseudomonadota</taxon>
        <taxon>Gammaproteobacteria</taxon>
        <taxon>Lysobacterales</taxon>
        <taxon>Lysobacteraceae</taxon>
        <taxon>Luteimonas</taxon>
    </lineage>
</organism>
<dbReference type="OrthoDB" id="4653355at2"/>
<feature type="domain" description="N-acetyltransferase" evidence="1">
    <location>
        <begin position="24"/>
        <end position="208"/>
    </location>
</feature>
<reference evidence="2 3" key="1">
    <citation type="submission" date="2019-07" db="EMBL/GenBank/DDBJ databases">
        <title>Luteimonas sp. YD-1 nov., isolated from acidic soil.</title>
        <authorList>
            <person name="Zhou J."/>
        </authorList>
    </citation>
    <scope>NUCLEOTIDE SEQUENCE [LARGE SCALE GENOMIC DNA]</scope>
    <source>
        <strain evidence="2 3">YD-1</strain>
    </source>
</reference>
<dbReference type="AlphaFoldDB" id="A0A5C5U2L3"/>
<dbReference type="Proteomes" id="UP000315949">
    <property type="component" value="Unassembled WGS sequence"/>
</dbReference>
<dbReference type="EMBL" id="VOHE01000003">
    <property type="protein sequence ID" value="TWT19620.1"/>
    <property type="molecule type" value="Genomic_DNA"/>
</dbReference>
<evidence type="ECO:0000313" key="2">
    <source>
        <dbReference type="EMBL" id="TWT19620.1"/>
    </source>
</evidence>
<gene>
    <name evidence="2" type="ORF">FQY79_07170</name>
</gene>
<accession>A0A5C5U2L3</accession>
<keyword evidence="3" id="KW-1185">Reference proteome</keyword>
<dbReference type="Pfam" id="PF13527">
    <property type="entry name" value="Acetyltransf_9"/>
    <property type="match status" value="1"/>
</dbReference>
<proteinExistence type="predicted"/>
<comment type="caution">
    <text evidence="2">The sequence shown here is derived from an EMBL/GenBank/DDBJ whole genome shotgun (WGS) entry which is preliminary data.</text>
</comment>
<dbReference type="RefSeq" id="WP_146312193.1">
    <property type="nucleotide sequence ID" value="NZ_VOHE01000003.1"/>
</dbReference>
<protein>
    <recommendedName>
        <fullName evidence="1">N-acetyltransferase domain-containing protein</fullName>
    </recommendedName>
</protein>
<dbReference type="InterPro" id="IPR000182">
    <property type="entry name" value="GNAT_dom"/>
</dbReference>
<dbReference type="GO" id="GO:0016747">
    <property type="term" value="F:acyltransferase activity, transferring groups other than amino-acyl groups"/>
    <property type="evidence" value="ECO:0007669"/>
    <property type="project" value="InterPro"/>
</dbReference>
<dbReference type="PROSITE" id="PS51186">
    <property type="entry name" value="GNAT"/>
    <property type="match status" value="1"/>
</dbReference>
<evidence type="ECO:0000259" key="1">
    <source>
        <dbReference type="PROSITE" id="PS51186"/>
    </source>
</evidence>
<dbReference type="InterPro" id="IPR016181">
    <property type="entry name" value="Acyl_CoA_acyltransferase"/>
</dbReference>
<dbReference type="Gene3D" id="3.40.630.30">
    <property type="match status" value="1"/>
</dbReference>
<evidence type="ECO:0000313" key="3">
    <source>
        <dbReference type="Proteomes" id="UP000315949"/>
    </source>
</evidence>
<dbReference type="SUPFAM" id="SSF55729">
    <property type="entry name" value="Acyl-CoA N-acyltransferases (Nat)"/>
    <property type="match status" value="1"/>
</dbReference>
<dbReference type="CDD" id="cd04301">
    <property type="entry name" value="NAT_SF"/>
    <property type="match status" value="1"/>
</dbReference>
<sequence>MPLPALSGLADAGFELEGGRGGRLDVEAATGPGAVFDRFFAAYDEAFVLPDEKEGREGFLECLALNGAGAIAAPYAEWVLVASRDGDVVGGANFFCHALEGRDGSALAMNLNYVFVAPAHRGRGHLRDMVAAARRLARMTFAGADALPLYLFIELNDPLLMDAEAYALDSEVAGIDQFDRVAVWARLGARLLDFDYVQPPLSASQFADTGLMLGVVDPPHPALDACVLGTHLERFFAVSVLKGGDPHADPDTAAQLRACATRCMAGEAIRLLDPMPRLDALRPLAGRGGRGPGLRARLAAPGAGTETLPGNPA</sequence>